<reference evidence="2" key="1">
    <citation type="submission" date="2020-10" db="EMBL/GenBank/DDBJ databases">
        <authorList>
            <person name="Gilroy R."/>
        </authorList>
    </citation>
    <scope>NUCLEOTIDE SEQUENCE</scope>
    <source>
        <strain evidence="2">CHK165-10780</strain>
    </source>
</reference>
<evidence type="ECO:0000256" key="1">
    <source>
        <dbReference type="SAM" id="MobiDB-lite"/>
    </source>
</evidence>
<feature type="compositionally biased region" description="Low complexity" evidence="1">
    <location>
        <begin position="579"/>
        <end position="594"/>
    </location>
</feature>
<comment type="caution">
    <text evidence="2">The sequence shown here is derived from an EMBL/GenBank/DDBJ whole genome shotgun (WGS) entry which is preliminary data.</text>
</comment>
<dbReference type="AlphaFoldDB" id="A0A9D1CKH5"/>
<dbReference type="EMBL" id="DVFU01000042">
    <property type="protein sequence ID" value="HIQ64503.1"/>
    <property type="molecule type" value="Genomic_DNA"/>
</dbReference>
<gene>
    <name evidence="2" type="ORF">IAC85_02065</name>
</gene>
<dbReference type="PRINTS" id="PR01217">
    <property type="entry name" value="PRICHEXTENSN"/>
</dbReference>
<feature type="compositionally biased region" description="Low complexity" evidence="1">
    <location>
        <begin position="776"/>
        <end position="829"/>
    </location>
</feature>
<protein>
    <submittedName>
        <fullName evidence="2">Uncharacterized protein</fullName>
    </submittedName>
</protein>
<organism evidence="2 3">
    <name type="scientific">Candidatus Faecenecus gallistercoris</name>
    <dbReference type="NCBI Taxonomy" id="2840793"/>
    <lineage>
        <taxon>Bacteria</taxon>
        <taxon>Bacillati</taxon>
        <taxon>Bacillota</taxon>
        <taxon>Bacillota incertae sedis</taxon>
        <taxon>Candidatus Faecenecus</taxon>
    </lineage>
</organism>
<reference evidence="2" key="2">
    <citation type="journal article" date="2021" name="PeerJ">
        <title>Extensive microbial diversity within the chicken gut microbiome revealed by metagenomics and culture.</title>
        <authorList>
            <person name="Gilroy R."/>
            <person name="Ravi A."/>
            <person name="Getino M."/>
            <person name="Pursley I."/>
            <person name="Horton D.L."/>
            <person name="Alikhan N.F."/>
            <person name="Baker D."/>
            <person name="Gharbi K."/>
            <person name="Hall N."/>
            <person name="Watson M."/>
            <person name="Adriaenssens E.M."/>
            <person name="Foster-Nyarko E."/>
            <person name="Jarju S."/>
            <person name="Secka A."/>
            <person name="Antonio M."/>
            <person name="Oren A."/>
            <person name="Chaudhuri R.R."/>
            <person name="La Ragione R."/>
            <person name="Hildebrand F."/>
            <person name="Pallen M.J."/>
        </authorList>
    </citation>
    <scope>NUCLEOTIDE SEQUENCE</scope>
    <source>
        <strain evidence="2">CHK165-10780</strain>
    </source>
</reference>
<accession>A0A9D1CKH5</accession>
<sequence length="869" mass="95237">MDNKKIIDMKYTVDENGKPVSATVIYDDNTYKNVVNDPSQVIEWATQVARENPKENIRHIMRRASSEDALRRALEADLSRADENGKQILHDGETNDDTIEQIKDKHKFAKGVAAGVAAAGLGAAGLYGISQLGANGNDTQNVAIASAKETASTDELISDQLKDRLQLTDFQREFLENAEATIDQYNSLCEKYGLDDDFKISLDEYLAAYINYNDLSINETKELIPMLMNADNAETMDVNYIQTCLQSINSKFLGMSVAMTDPEDVSVFDGFIQDVTGSMTEREADMEGLTGEERENQLANLNKCRSIMREMWTHFVESNNSGELCGDDFYNFVSESINEEVNGIPTGSAFYRMFADTYLTCGGIHSANYDEIINARTHEQRSFDDSTQENQNEMSLSDNVVTHSNKVCGSIDERINTAWNDAREWFKETYAMMEEEGVTTDIKYYVNSEYNEEYNKLREKYKDIELFNVNDDEKAAKLADLVNNYLHTHGRSWDGNLSNYTASVSGGGTTTTTTETWTEPAPANDVISSNKDEAYEAARQVIANDPTLSTVNENGDPMTQEQVDEWINQMDQQAAKDPVTVTNPDGSTTTTDTVKNPDGSYTTTEETVAPPDQTVIETPVDGDIFDEDGNLVLEGNESAPTGNPETDHVKDLIEQAQQDAQTSQDQSGSQPEVEEPSPEPPVVEETPSTPEIEEPAPPVVEEQPSAPDDGIPGDNTDVTHDANTDGSSVDIEVGDFVPLATSGMDESSVVSEENVFDEYGQLSEQTIESLNSSESVVETTPEPVVETPAPEPAPVVTEPVVETPAPEPAPVVTEPVVETPAPEPVAETTSSNVTVELGNDIVTFDDAGNIASVEPAPVAEATNENVKTM</sequence>
<proteinExistence type="predicted"/>
<name>A0A9D1CKH5_9FIRM</name>
<dbReference type="Proteomes" id="UP000886725">
    <property type="component" value="Unassembled WGS sequence"/>
</dbReference>
<feature type="region of interest" description="Disordered" evidence="1">
    <location>
        <begin position="573"/>
        <end position="731"/>
    </location>
</feature>
<feature type="region of interest" description="Disordered" evidence="1">
    <location>
        <begin position="770"/>
        <end position="833"/>
    </location>
</feature>
<evidence type="ECO:0000313" key="2">
    <source>
        <dbReference type="EMBL" id="HIQ64503.1"/>
    </source>
</evidence>
<evidence type="ECO:0000313" key="3">
    <source>
        <dbReference type="Proteomes" id="UP000886725"/>
    </source>
</evidence>
<feature type="compositionally biased region" description="Low complexity" evidence="1">
    <location>
        <begin position="655"/>
        <end position="671"/>
    </location>
</feature>